<dbReference type="EMBL" id="FOXB01000028">
    <property type="protein sequence ID" value="SFP61296.1"/>
    <property type="molecule type" value="Genomic_DNA"/>
</dbReference>
<dbReference type="Pfam" id="PF09374">
    <property type="entry name" value="PG_binding_3"/>
    <property type="match status" value="1"/>
</dbReference>
<dbReference type="InterPro" id="IPR018537">
    <property type="entry name" value="Peptidoglycan-bd_3"/>
</dbReference>
<name>A0A1I5RTM2_9BACT</name>
<accession>A0A1I5RTM2</accession>
<dbReference type="InterPro" id="IPR008565">
    <property type="entry name" value="TtsA-like_GH18_dom"/>
</dbReference>
<evidence type="ECO:0000259" key="2">
    <source>
        <dbReference type="Pfam" id="PF09374"/>
    </source>
</evidence>
<reference evidence="3 4" key="1">
    <citation type="submission" date="2016-10" db="EMBL/GenBank/DDBJ databases">
        <authorList>
            <person name="de Groot N.N."/>
        </authorList>
    </citation>
    <scope>NUCLEOTIDE SEQUENCE [LARGE SCALE GENOMIC DNA]</scope>
    <source>
        <strain evidence="3 4">EP1-55-1</strain>
    </source>
</reference>
<proteinExistence type="predicted"/>
<dbReference type="STRING" id="223786.SAMN05216234_12835"/>
<gene>
    <name evidence="3" type="ORF">SAMN05216234_12835</name>
</gene>
<organism evidence="3 4">
    <name type="scientific">Hydrogenimonas thermophila</name>
    <dbReference type="NCBI Taxonomy" id="223786"/>
    <lineage>
        <taxon>Bacteria</taxon>
        <taxon>Pseudomonadati</taxon>
        <taxon>Campylobacterota</taxon>
        <taxon>Epsilonproteobacteria</taxon>
        <taxon>Campylobacterales</taxon>
        <taxon>Hydrogenimonadaceae</taxon>
        <taxon>Hydrogenimonas</taxon>
    </lineage>
</organism>
<protein>
    <submittedName>
        <fullName evidence="3">Type VI secretion system secreted protein VgrG</fullName>
    </submittedName>
</protein>
<dbReference type="InterPro" id="IPR023346">
    <property type="entry name" value="Lysozyme-like_dom_sf"/>
</dbReference>
<dbReference type="Proteomes" id="UP000199227">
    <property type="component" value="Unassembled WGS sequence"/>
</dbReference>
<dbReference type="Pfam" id="PF05838">
    <property type="entry name" value="Glyco_hydro_108"/>
    <property type="match status" value="1"/>
</dbReference>
<evidence type="ECO:0000259" key="1">
    <source>
        <dbReference type="Pfam" id="PF05838"/>
    </source>
</evidence>
<evidence type="ECO:0000313" key="4">
    <source>
        <dbReference type="Proteomes" id="UP000199227"/>
    </source>
</evidence>
<feature type="domain" description="TtsA-like Glycoside hydrolase family 108" evidence="1">
    <location>
        <begin position="7"/>
        <end position="103"/>
    </location>
</feature>
<dbReference type="RefSeq" id="WP_092913103.1">
    <property type="nucleotide sequence ID" value="NZ_FOXB01000028.1"/>
</dbReference>
<feature type="domain" description="Peptidoglycan binding" evidence="2">
    <location>
        <begin position="106"/>
        <end position="181"/>
    </location>
</feature>
<dbReference type="AlphaFoldDB" id="A0A1I5RTM2"/>
<dbReference type="SUPFAM" id="SSF53955">
    <property type="entry name" value="Lysozyme-like"/>
    <property type="match status" value="1"/>
</dbReference>
<keyword evidence="4" id="KW-1185">Reference proteome</keyword>
<evidence type="ECO:0000313" key="3">
    <source>
        <dbReference type="EMBL" id="SFP61296.1"/>
    </source>
</evidence>
<dbReference type="Gene3D" id="1.20.141.10">
    <property type="entry name" value="Chitosanase, subunit A, domain 1"/>
    <property type="match status" value="1"/>
</dbReference>
<dbReference type="OrthoDB" id="5359795at2"/>
<sequence length="185" mass="21173">MFEVALKRVLKYEGGYINDPDDTGGKTYKGISSKFHPDWQGWKIIDELSVVDGYEKTLDENEKLNELVEKFYYSSWKACGAENVDGIYPTIAVEYFDSVVNMGQKRAVKLLQKSVNKVLQREFIKEDGILGPVTLQALDIAVDMNIDINFTYKHLRAKKYVKIVQKNPKNLKFLGGWINRALDLA</sequence>